<accession>A0ACB9EFY0</accession>
<protein>
    <submittedName>
        <fullName evidence="1">Uncharacterized protein</fullName>
    </submittedName>
</protein>
<evidence type="ECO:0000313" key="2">
    <source>
        <dbReference type="Proteomes" id="UP001055879"/>
    </source>
</evidence>
<comment type="caution">
    <text evidence="1">The sequence shown here is derived from an EMBL/GenBank/DDBJ whole genome shotgun (WGS) entry which is preliminary data.</text>
</comment>
<keyword evidence="2" id="KW-1185">Reference proteome</keyword>
<proteinExistence type="predicted"/>
<evidence type="ECO:0000313" key="1">
    <source>
        <dbReference type="EMBL" id="KAI3757615.1"/>
    </source>
</evidence>
<dbReference type="EMBL" id="CM042048">
    <property type="protein sequence ID" value="KAI3757615.1"/>
    <property type="molecule type" value="Genomic_DNA"/>
</dbReference>
<organism evidence="1 2">
    <name type="scientific">Arctium lappa</name>
    <name type="common">Greater burdock</name>
    <name type="synonym">Lappa major</name>
    <dbReference type="NCBI Taxonomy" id="4217"/>
    <lineage>
        <taxon>Eukaryota</taxon>
        <taxon>Viridiplantae</taxon>
        <taxon>Streptophyta</taxon>
        <taxon>Embryophyta</taxon>
        <taxon>Tracheophyta</taxon>
        <taxon>Spermatophyta</taxon>
        <taxon>Magnoliopsida</taxon>
        <taxon>eudicotyledons</taxon>
        <taxon>Gunneridae</taxon>
        <taxon>Pentapetalae</taxon>
        <taxon>asterids</taxon>
        <taxon>campanulids</taxon>
        <taxon>Asterales</taxon>
        <taxon>Asteraceae</taxon>
        <taxon>Carduoideae</taxon>
        <taxon>Cardueae</taxon>
        <taxon>Arctiinae</taxon>
        <taxon>Arctium</taxon>
    </lineage>
</organism>
<dbReference type="Proteomes" id="UP001055879">
    <property type="component" value="Linkage Group LG02"/>
</dbReference>
<sequence length="805" mass="87560">MKSPEDLRDRNIGENDQIVVEKDDAEELLPGWKKEVKVRKMGSRTKTDRYYTDPVTGYTFRSFKDVQRYLKTGEVGKLAIKPKANTKIDGTCFSENSSGSLNDVNLPDAGRLEEREEKSASKEQMMVPSPVSETSRHKRPLEYGSEGYKTRSKSSEPSKFESPQRASKRLAGVDAPPLSTPEPKTRQATKLAGIKIEAFDAPSPSPPEPKTRQATRLAGIKTEAPPPPTPPEPKSRHATQLAGIKTEAPPPPTPPEPKSHHATQLAGIKTEAPTPPEPKTRHATQLAGIKLDASPPSLLVPKTRQARRLAGMEIDASPPSLPEPKSRPARRLLEMETNASPPPSPPEPKTRQATRLAGTEVGASPLSPPEPKTRQATRLSGTGVGALPLPPPPPEPKTRQATRLAVTEIGAPPPPEPKTRKATRLAGMEIDSSPLSLPEPKTRKATRLAGNRIGASPPPLPEPKTRHATRLAGIKTDSPSEPRTSCQDTIRRAKEAETRKTVNLGATPKEIEKIAEVEKKVECVGKITEKQDGNAGMDNKPNRKQEISILSPPTTQESREKIKKDDFKANEKQEFVFSPKQHNKEIEMGPAALPPASQATPKEQVPPTVVPPVGLGIQTDDKHHGKQVLPPVVNSSVNNPILQDGNAKPESSAMNFCLNDFWTDPCIEFAVKTLTGAIPFGDLNKADNFAATPLEVPLEELWTDPCIEFAVKTLTGAIPVGEENYLQHQPSSSRSENRSVQSFSLPDVGMNFCQTEVLSKHFETVHNKQQQQQDSVGNGVLQKPGVGQGSSSNINNGQCSRARFF</sequence>
<name>A0ACB9EFY0_ARCLA</name>
<gene>
    <name evidence="1" type="ORF">L6452_05157</name>
</gene>
<reference evidence="2" key="1">
    <citation type="journal article" date="2022" name="Mol. Ecol. Resour.">
        <title>The genomes of chicory, endive, great burdock and yacon provide insights into Asteraceae palaeo-polyploidization history and plant inulin production.</title>
        <authorList>
            <person name="Fan W."/>
            <person name="Wang S."/>
            <person name="Wang H."/>
            <person name="Wang A."/>
            <person name="Jiang F."/>
            <person name="Liu H."/>
            <person name="Zhao H."/>
            <person name="Xu D."/>
            <person name="Zhang Y."/>
        </authorList>
    </citation>
    <scope>NUCLEOTIDE SEQUENCE [LARGE SCALE GENOMIC DNA]</scope>
    <source>
        <strain evidence="2">cv. Niubang</strain>
    </source>
</reference>
<reference evidence="1 2" key="2">
    <citation type="journal article" date="2022" name="Mol. Ecol. Resour.">
        <title>The genomes of chicory, endive, great burdock and yacon provide insights into Asteraceae paleo-polyploidization history and plant inulin production.</title>
        <authorList>
            <person name="Fan W."/>
            <person name="Wang S."/>
            <person name="Wang H."/>
            <person name="Wang A."/>
            <person name="Jiang F."/>
            <person name="Liu H."/>
            <person name="Zhao H."/>
            <person name="Xu D."/>
            <person name="Zhang Y."/>
        </authorList>
    </citation>
    <scope>NUCLEOTIDE SEQUENCE [LARGE SCALE GENOMIC DNA]</scope>
    <source>
        <strain evidence="2">cv. Niubang</strain>
    </source>
</reference>